<dbReference type="InterPro" id="IPR027073">
    <property type="entry name" value="5_3_exoribonuclease"/>
</dbReference>
<dbReference type="GO" id="GO:0003723">
    <property type="term" value="F:RNA binding"/>
    <property type="evidence" value="ECO:0007669"/>
    <property type="project" value="TreeGrafter"/>
</dbReference>
<dbReference type="Gene3D" id="3.40.50.12390">
    <property type="match status" value="1"/>
</dbReference>
<evidence type="ECO:0000259" key="2">
    <source>
        <dbReference type="Pfam" id="PF03159"/>
    </source>
</evidence>
<protein>
    <submittedName>
        <fullName evidence="3">XRN2</fullName>
    </submittedName>
</protein>
<organism evidence="3 4">
    <name type="scientific">Hepatospora eriocheir</name>
    <dbReference type="NCBI Taxonomy" id="1081669"/>
    <lineage>
        <taxon>Eukaryota</taxon>
        <taxon>Fungi</taxon>
        <taxon>Fungi incertae sedis</taxon>
        <taxon>Microsporidia</taxon>
        <taxon>Hepatosporidae</taxon>
        <taxon>Hepatospora</taxon>
    </lineage>
</organism>
<dbReference type="GO" id="GO:0000956">
    <property type="term" value="P:nuclear-transcribed mRNA catabolic process"/>
    <property type="evidence" value="ECO:0007669"/>
    <property type="project" value="TreeGrafter"/>
</dbReference>
<gene>
    <name evidence="3" type="primary">XRN2</name>
    <name evidence="3" type="ORF">A0H76_1695</name>
</gene>
<dbReference type="PANTHER" id="PTHR12341:SF7">
    <property type="entry name" value="5'-3' EXORIBONUCLEASE 1"/>
    <property type="match status" value="1"/>
</dbReference>
<accession>A0A1X0QLE5</accession>
<evidence type="ECO:0000313" key="3">
    <source>
        <dbReference type="EMBL" id="ORE00611.1"/>
    </source>
</evidence>
<feature type="domain" description="Xrn1 N-terminal" evidence="2">
    <location>
        <begin position="1"/>
        <end position="93"/>
    </location>
</feature>
<dbReference type="Proteomes" id="UP000192501">
    <property type="component" value="Unassembled WGS sequence"/>
</dbReference>
<name>A0A1X0QLE5_9MICR</name>
<dbReference type="VEuPathDB" id="MicrosporidiaDB:A0H76_1695"/>
<dbReference type="VEuPathDB" id="MicrosporidiaDB:HERIO_1703"/>
<comment type="similarity">
    <text evidence="1">Belongs to the 5'-3' exonuclease family.</text>
</comment>
<evidence type="ECO:0000313" key="4">
    <source>
        <dbReference type="Proteomes" id="UP000192501"/>
    </source>
</evidence>
<dbReference type="GO" id="GO:0005634">
    <property type="term" value="C:nucleus"/>
    <property type="evidence" value="ECO:0007669"/>
    <property type="project" value="TreeGrafter"/>
</dbReference>
<proteinExistence type="inferred from homology"/>
<reference evidence="3 4" key="1">
    <citation type="journal article" date="2017" name="Environ. Microbiol.">
        <title>Decay of the glycolytic pathway and adaptation to intranuclear parasitism within Enterocytozoonidae microsporidia.</title>
        <authorList>
            <person name="Wiredu Boakye D."/>
            <person name="Jaroenlak P."/>
            <person name="Prachumwat A."/>
            <person name="Williams T.A."/>
            <person name="Bateman K.S."/>
            <person name="Itsathitphaisarn O."/>
            <person name="Sritunyalucksana K."/>
            <person name="Paszkiewicz K.H."/>
            <person name="Moore K.A."/>
            <person name="Stentiford G.D."/>
            <person name="Williams B.A."/>
        </authorList>
    </citation>
    <scope>NUCLEOTIDE SEQUENCE [LARGE SCALE GENOMIC DNA]</scope>
    <source>
        <strain evidence="4">canceri</strain>
    </source>
</reference>
<dbReference type="GO" id="GO:0004534">
    <property type="term" value="F:5'-3' RNA exonuclease activity"/>
    <property type="evidence" value="ECO:0007669"/>
    <property type="project" value="TreeGrafter"/>
</dbReference>
<dbReference type="EMBL" id="LTAI01000004">
    <property type="protein sequence ID" value="ORE00611.1"/>
    <property type="molecule type" value="Genomic_DNA"/>
</dbReference>
<dbReference type="AlphaFoldDB" id="A0A1X0QLE5"/>
<dbReference type="Pfam" id="PF03159">
    <property type="entry name" value="XRN_N"/>
    <property type="match status" value="1"/>
</dbReference>
<comment type="caution">
    <text evidence="3">The sequence shown here is derived from an EMBL/GenBank/DDBJ whole genome shotgun (WGS) entry which is preliminary data.</text>
</comment>
<evidence type="ECO:0000256" key="1">
    <source>
        <dbReference type="ARBA" id="ARBA00038299"/>
    </source>
</evidence>
<dbReference type="PANTHER" id="PTHR12341">
    <property type="entry name" value="5'-&gt;3' EXORIBONUCLEASE"/>
    <property type="match status" value="1"/>
</dbReference>
<dbReference type="InterPro" id="IPR004859">
    <property type="entry name" value="Xrn1_N"/>
</dbReference>
<sequence>MGVPSLFKWLKIKYQGVTTKMLKGLDYNVDCLYLDFNAIIHPCTIKECNSLEDVDRKLYENIDIYLNNLIHSVYPRKLIYISVDGPAPAAKIN</sequence>